<dbReference type="Pfam" id="PF06719">
    <property type="entry name" value="AraC_N"/>
    <property type="match status" value="1"/>
</dbReference>
<keyword evidence="1" id="KW-0805">Transcription regulation</keyword>
<name>A0ABP7P0X3_9SPHI</name>
<evidence type="ECO:0000256" key="1">
    <source>
        <dbReference type="ARBA" id="ARBA00023015"/>
    </source>
</evidence>
<keyword evidence="3" id="KW-0804">Transcription</keyword>
<dbReference type="PROSITE" id="PS01124">
    <property type="entry name" value="HTH_ARAC_FAMILY_2"/>
    <property type="match status" value="1"/>
</dbReference>
<evidence type="ECO:0000313" key="6">
    <source>
        <dbReference type="Proteomes" id="UP001500742"/>
    </source>
</evidence>
<comment type="caution">
    <text evidence="5">The sequence shown here is derived from an EMBL/GenBank/DDBJ whole genome shotgun (WGS) entry which is preliminary data.</text>
</comment>
<organism evidence="5 6">
    <name type="scientific">Mucilaginibacter dorajii</name>
    <dbReference type="NCBI Taxonomy" id="692994"/>
    <lineage>
        <taxon>Bacteria</taxon>
        <taxon>Pseudomonadati</taxon>
        <taxon>Bacteroidota</taxon>
        <taxon>Sphingobacteriia</taxon>
        <taxon>Sphingobacteriales</taxon>
        <taxon>Sphingobacteriaceae</taxon>
        <taxon>Mucilaginibacter</taxon>
    </lineage>
</organism>
<evidence type="ECO:0000313" key="5">
    <source>
        <dbReference type="EMBL" id="GAA3957857.1"/>
    </source>
</evidence>
<dbReference type="InterPro" id="IPR009594">
    <property type="entry name" value="Tscrpt_reg_HTH_AraC_N"/>
</dbReference>
<evidence type="ECO:0000256" key="2">
    <source>
        <dbReference type="ARBA" id="ARBA00023125"/>
    </source>
</evidence>
<dbReference type="InterPro" id="IPR018060">
    <property type="entry name" value="HTH_AraC"/>
</dbReference>
<gene>
    <name evidence="5" type="ORF">GCM10022210_01330</name>
</gene>
<dbReference type="SMART" id="SM00342">
    <property type="entry name" value="HTH_ARAC"/>
    <property type="match status" value="1"/>
</dbReference>
<dbReference type="PANTHER" id="PTHR43280">
    <property type="entry name" value="ARAC-FAMILY TRANSCRIPTIONAL REGULATOR"/>
    <property type="match status" value="1"/>
</dbReference>
<dbReference type="RefSeq" id="WP_259092732.1">
    <property type="nucleotide sequence ID" value="NZ_BAAAZC010000002.1"/>
</dbReference>
<feature type="domain" description="HTH araC/xylS-type" evidence="4">
    <location>
        <begin position="205"/>
        <end position="303"/>
    </location>
</feature>
<keyword evidence="6" id="KW-1185">Reference proteome</keyword>
<accession>A0ABP7P0X3</accession>
<dbReference type="PROSITE" id="PS00041">
    <property type="entry name" value="HTH_ARAC_FAMILY_1"/>
    <property type="match status" value="1"/>
</dbReference>
<reference evidence="6" key="1">
    <citation type="journal article" date="2019" name="Int. J. Syst. Evol. Microbiol.">
        <title>The Global Catalogue of Microorganisms (GCM) 10K type strain sequencing project: providing services to taxonomists for standard genome sequencing and annotation.</title>
        <authorList>
            <consortium name="The Broad Institute Genomics Platform"/>
            <consortium name="The Broad Institute Genome Sequencing Center for Infectious Disease"/>
            <person name="Wu L."/>
            <person name="Ma J."/>
        </authorList>
    </citation>
    <scope>NUCLEOTIDE SEQUENCE [LARGE SCALE GENOMIC DNA]</scope>
    <source>
        <strain evidence="6">JCM 16601</strain>
    </source>
</reference>
<dbReference type="SUPFAM" id="SSF46689">
    <property type="entry name" value="Homeodomain-like"/>
    <property type="match status" value="2"/>
</dbReference>
<dbReference type="Proteomes" id="UP001500742">
    <property type="component" value="Unassembled WGS sequence"/>
</dbReference>
<keyword evidence="2" id="KW-0238">DNA-binding</keyword>
<sequence>MNERNLVSPFALSGKRELHTLVENRRAYTLNHCELNIYETYQRSELVPLTFNDLVITSMLRGKKVMHLFDKPGFDYLPGETVIVPPNVTMTIDFPEASELNPSQCTALAINHQEIKSTLDFLNENYPRTNNDLWQLNYQQFHFFNNHELAQLINKLISISTGDVITKDVLANLTLKELLIRIMQMQNLHQVKENMQQLGTNNRFAYILQYIKNHLTDKLNIDALSQMAYMSKASFFRAFKHEMGIAPVDYIIKERIQFAKQLLQNPYCSMADACFKAGFNNQHYFSRAFRKIVGTTPSLYKAGITTKGDKRFSEQG</sequence>
<protein>
    <recommendedName>
        <fullName evidence="4">HTH araC/xylS-type domain-containing protein</fullName>
    </recommendedName>
</protein>
<dbReference type="InterPro" id="IPR018062">
    <property type="entry name" value="HTH_AraC-typ_CS"/>
</dbReference>
<evidence type="ECO:0000259" key="4">
    <source>
        <dbReference type="PROSITE" id="PS01124"/>
    </source>
</evidence>
<evidence type="ECO:0000256" key="3">
    <source>
        <dbReference type="ARBA" id="ARBA00023163"/>
    </source>
</evidence>
<dbReference type="InterPro" id="IPR009057">
    <property type="entry name" value="Homeodomain-like_sf"/>
</dbReference>
<dbReference type="EMBL" id="BAAAZC010000002">
    <property type="protein sequence ID" value="GAA3957857.1"/>
    <property type="molecule type" value="Genomic_DNA"/>
</dbReference>
<dbReference type="Gene3D" id="1.10.10.60">
    <property type="entry name" value="Homeodomain-like"/>
    <property type="match status" value="2"/>
</dbReference>
<dbReference type="Pfam" id="PF12833">
    <property type="entry name" value="HTH_18"/>
    <property type="match status" value="1"/>
</dbReference>
<proteinExistence type="predicted"/>
<dbReference type="PANTHER" id="PTHR43280:SF28">
    <property type="entry name" value="HTH-TYPE TRANSCRIPTIONAL ACTIVATOR RHAS"/>
    <property type="match status" value="1"/>
</dbReference>